<proteinExistence type="predicted"/>
<comment type="caution">
    <text evidence="2">The sequence shown here is derived from an EMBL/GenBank/DDBJ whole genome shotgun (WGS) entry which is preliminary data.</text>
</comment>
<feature type="compositionally biased region" description="Basic and acidic residues" evidence="1">
    <location>
        <begin position="1"/>
        <end position="20"/>
    </location>
</feature>
<evidence type="ECO:0000256" key="1">
    <source>
        <dbReference type="SAM" id="MobiDB-lite"/>
    </source>
</evidence>
<feature type="region of interest" description="Disordered" evidence="1">
    <location>
        <begin position="1"/>
        <end position="41"/>
    </location>
</feature>
<dbReference type="EMBL" id="POUT01000003">
    <property type="protein sequence ID" value="PNG10194.1"/>
    <property type="molecule type" value="Genomic_DNA"/>
</dbReference>
<organism evidence="2 3">
    <name type="scientific">Stutzerimonas stutzeri</name>
    <name type="common">Pseudomonas stutzeri</name>
    <dbReference type="NCBI Taxonomy" id="316"/>
    <lineage>
        <taxon>Bacteria</taxon>
        <taxon>Pseudomonadati</taxon>
        <taxon>Pseudomonadota</taxon>
        <taxon>Gammaproteobacteria</taxon>
        <taxon>Pseudomonadales</taxon>
        <taxon>Pseudomonadaceae</taxon>
        <taxon>Stutzerimonas</taxon>
    </lineage>
</organism>
<reference evidence="2 3" key="1">
    <citation type="submission" date="2018-01" db="EMBL/GenBank/DDBJ databases">
        <title>Denitrification phenotypes of diverse strains of Pseudomonas stutzeri.</title>
        <authorList>
            <person name="Milligan D.A."/>
            <person name="Bergaust L."/>
            <person name="Bakken L.R."/>
            <person name="Frostegard A."/>
        </authorList>
    </citation>
    <scope>NUCLEOTIDE SEQUENCE [LARGE SCALE GENOMIC DNA]</scope>
    <source>
        <strain evidence="2 3">24a75</strain>
    </source>
</reference>
<dbReference type="Proteomes" id="UP000236023">
    <property type="component" value="Unassembled WGS sequence"/>
</dbReference>
<gene>
    <name evidence="2" type="ORF">CXK94_08370</name>
</gene>
<protein>
    <submittedName>
        <fullName evidence="2">Uncharacterized protein</fullName>
    </submittedName>
</protein>
<sequence length="216" mass="24162">MYEKWESEHSATETQVREELGLLNQPVKAERDDNDDPFANMFPSMAEAKSEAKTAPAAPLVEVPADIQAMREQARAEDPALRMYPPEKQITAISENAFDSVPDMPQEQRVAVAHELRRMTADLGFGNNDVSELNNRIRQIEANPLDVGQARAEASKLLVREFGKDADRALADARKLVMRDPRVAQIIEQTGLGDDPQTILKFAKQARSLRQKGKLK</sequence>
<evidence type="ECO:0000313" key="2">
    <source>
        <dbReference type="EMBL" id="PNG10194.1"/>
    </source>
</evidence>
<evidence type="ECO:0000313" key="3">
    <source>
        <dbReference type="Proteomes" id="UP000236023"/>
    </source>
</evidence>
<name>A0A2N8T627_STUST</name>
<accession>A0A2N8T627</accession>
<dbReference type="AlphaFoldDB" id="A0A2N8T627"/>
<dbReference type="RefSeq" id="WP_102893964.1">
    <property type="nucleotide sequence ID" value="NZ_JAMOHU010000023.1"/>
</dbReference>